<gene>
    <name evidence="1" type="ORF">KDK95_21665</name>
</gene>
<keyword evidence="2" id="KW-1185">Reference proteome</keyword>
<reference evidence="1" key="1">
    <citation type="submission" date="2021-04" db="EMBL/GenBank/DDBJ databases">
        <title>Genome based classification of Actinospica acidithermotolerans sp. nov., an actinobacterium isolated from an Indonesian hot spring.</title>
        <authorList>
            <person name="Kusuma A.B."/>
            <person name="Putra K.E."/>
            <person name="Nafisah S."/>
            <person name="Loh J."/>
            <person name="Nouioui I."/>
            <person name="Goodfellow M."/>
        </authorList>
    </citation>
    <scope>NUCLEOTIDE SEQUENCE</scope>
    <source>
        <strain evidence="1">MGRD01-02</strain>
    </source>
</reference>
<dbReference type="AlphaFoldDB" id="A0A941EEH7"/>
<dbReference type="EMBL" id="JAGSOH010000070">
    <property type="protein sequence ID" value="MBR7828933.1"/>
    <property type="molecule type" value="Genomic_DNA"/>
</dbReference>
<evidence type="ECO:0000313" key="2">
    <source>
        <dbReference type="Proteomes" id="UP000676325"/>
    </source>
</evidence>
<accession>A0A941EEH7</accession>
<evidence type="ECO:0000313" key="1">
    <source>
        <dbReference type="EMBL" id="MBR7828933.1"/>
    </source>
</evidence>
<dbReference type="RefSeq" id="WP_212520068.1">
    <property type="nucleotide sequence ID" value="NZ_JAGSOH010000070.1"/>
</dbReference>
<name>A0A941EEH7_9ACTN</name>
<comment type="caution">
    <text evidence="1">The sequence shown here is derived from an EMBL/GenBank/DDBJ whole genome shotgun (WGS) entry which is preliminary data.</text>
</comment>
<organism evidence="1 2">
    <name type="scientific">Actinospica acidithermotolerans</name>
    <dbReference type="NCBI Taxonomy" id="2828514"/>
    <lineage>
        <taxon>Bacteria</taxon>
        <taxon>Bacillati</taxon>
        <taxon>Actinomycetota</taxon>
        <taxon>Actinomycetes</taxon>
        <taxon>Catenulisporales</taxon>
        <taxon>Actinospicaceae</taxon>
        <taxon>Actinospica</taxon>
    </lineage>
</organism>
<sequence length="434" mass="44898">MSPQVRTRADLWRWRRHKILLIAAALPLVIGGWVTAAIAAPPVHGPARPVRSVRPVAGPDLDCTLTIPNAPLTARGLATPYILSATTPAAGPCHESNPAQSAFVQAAIYDPATGAISVYDPLVVDAGHGAALAPSVPAISADAVVGIWFGYNGNNLTIRSAGGAGLALDHCVNGLGESVFSQFAYCNAKAFFAAVNTGIAKHKLVVPALGTANDGQPCPTTRDFSIVDQDQSDNVTTRYLVTAGGRTAQDTPANAARLRDVDVLSNPSDNALLDEFVDPALGCTPWTVRDLDGGGTATSLALDEIQANADQAGPAALVPLNDPMTTVGRARSVAKTDLYRVGVDQAPLPAGENPRVYCQDMDSIQSARLKHDANLFVGAPSPDAAAAINLFTFLAARLSASFHHLGCARFGLADPVSSESVDDAGAVTAVTFAS</sequence>
<dbReference type="Proteomes" id="UP000676325">
    <property type="component" value="Unassembled WGS sequence"/>
</dbReference>
<proteinExistence type="predicted"/>
<protein>
    <submittedName>
        <fullName evidence="1">Uncharacterized protein</fullName>
    </submittedName>
</protein>